<evidence type="ECO:0000313" key="3">
    <source>
        <dbReference type="Proteomes" id="UP000238701"/>
    </source>
</evidence>
<dbReference type="EMBL" id="OMOD01000138">
    <property type="protein sequence ID" value="SPF42333.1"/>
    <property type="molecule type" value="Genomic_DNA"/>
</dbReference>
<dbReference type="AlphaFoldDB" id="A0A2U3KRN7"/>
<accession>A0A2U3KRN7</accession>
<dbReference type="Proteomes" id="UP000238701">
    <property type="component" value="Unassembled WGS sequence"/>
</dbReference>
<gene>
    <name evidence="2" type="ORF">SBA1_440031</name>
</gene>
<feature type="region of interest" description="Disordered" evidence="1">
    <location>
        <begin position="322"/>
        <end position="345"/>
    </location>
</feature>
<dbReference type="OrthoDB" id="112859at2"/>
<proteinExistence type="predicted"/>
<protein>
    <submittedName>
        <fullName evidence="2">Uncharacterized protein</fullName>
    </submittedName>
</protein>
<evidence type="ECO:0000256" key="1">
    <source>
        <dbReference type="SAM" id="MobiDB-lite"/>
    </source>
</evidence>
<feature type="compositionally biased region" description="Low complexity" evidence="1">
    <location>
        <begin position="212"/>
        <end position="233"/>
    </location>
</feature>
<reference evidence="3" key="1">
    <citation type="submission" date="2018-02" db="EMBL/GenBank/DDBJ databases">
        <authorList>
            <person name="Hausmann B."/>
        </authorList>
    </citation>
    <scope>NUCLEOTIDE SEQUENCE [LARGE SCALE GENOMIC DNA]</scope>
    <source>
        <strain evidence="3">Peat soil MAG SbA1</strain>
    </source>
</reference>
<name>A0A2U3KRN7_9BACT</name>
<evidence type="ECO:0000313" key="2">
    <source>
        <dbReference type="EMBL" id="SPF42333.1"/>
    </source>
</evidence>
<feature type="region of interest" description="Disordered" evidence="1">
    <location>
        <begin position="203"/>
        <end position="235"/>
    </location>
</feature>
<organism evidence="2 3">
    <name type="scientific">Candidatus Sulfotelmatobacter kueseliae</name>
    <dbReference type="NCBI Taxonomy" id="2042962"/>
    <lineage>
        <taxon>Bacteria</taxon>
        <taxon>Pseudomonadati</taxon>
        <taxon>Acidobacteriota</taxon>
        <taxon>Terriglobia</taxon>
        <taxon>Terriglobales</taxon>
        <taxon>Candidatus Korobacteraceae</taxon>
        <taxon>Candidatus Sulfotelmatobacter</taxon>
    </lineage>
</organism>
<sequence>MSPQPQTPSRSVFSLLALVAVTLLVALMALPRFSFAQEPSRRLILKDGSYQLVTHYEVKSDRVRYFSAEREEWEELPASLVDWPATDKYEKDRAAAGASAPEAVQFDKDLDHERELEEAAQPQVAPGLRLPEDSGVFLLDTFQNEPQLVEVQQTSGDVNRSTKGNILYGAINPIAGLKQAIELEGAHAKVQSHVDVPSLYINVEPIPGQPDQANPSGPSPGAAQPQQPQQPEQPLVPFDRFRIIRAEVKGNKRILGDVKRAVTGKITQQEHFVPTTITGITGGWLKLTPTSSLAPGEYALVEMVGKEGMNLDVWDFGVNPKAPANANPWKPEVKNPPAPADKRDN</sequence>